<sequence length="264" mass="29025">MSDVLSRILETKRRKVERARSTISIEMIERAARDERGRRTPHSFRAALAQEGINIIAEIKRASPSKGTINADIDPATLARRYAAGGAAAISVLTEEDHFRGSLDDLRAVRAAIDLPILRKDFIFDEFQIYEAAAAGADAVLLIVAALDEATLARLRSVAEGLGMDALVEVHTVEELNRAHACGASVIGVNNRNLRTFEVSLRASEEVAQRARDGVLLVSESGLSDEREIESLTRMGYRAFLIGEALMRAPDPADLLRRLRRAQR</sequence>
<evidence type="ECO:0000313" key="11">
    <source>
        <dbReference type="Proteomes" id="UP000031518"/>
    </source>
</evidence>
<dbReference type="InterPro" id="IPR013798">
    <property type="entry name" value="Indole-3-glycerol_P_synth_dom"/>
</dbReference>
<dbReference type="NCBIfam" id="NF001377">
    <property type="entry name" value="PRK00278.2-4"/>
    <property type="match status" value="1"/>
</dbReference>
<dbReference type="RefSeq" id="WP_041976222.1">
    <property type="nucleotide sequence ID" value="NZ_CBXV010000006.1"/>
</dbReference>
<comment type="pathway">
    <text evidence="2 8">Amino-acid biosynthesis; L-tryptophan biosynthesis; L-tryptophan from chorismate: step 4/5.</text>
</comment>
<keyword evidence="5 8" id="KW-0822">Tryptophan biosynthesis</keyword>
<evidence type="ECO:0000259" key="9">
    <source>
        <dbReference type="Pfam" id="PF00218"/>
    </source>
</evidence>
<dbReference type="CDD" id="cd00331">
    <property type="entry name" value="IGPS"/>
    <property type="match status" value="1"/>
</dbReference>
<dbReference type="InterPro" id="IPR013785">
    <property type="entry name" value="Aldolase_TIM"/>
</dbReference>
<comment type="catalytic activity">
    <reaction evidence="1 8">
        <text>1-(2-carboxyphenylamino)-1-deoxy-D-ribulose 5-phosphate + H(+) = (1S,2R)-1-C-(indol-3-yl)glycerol 3-phosphate + CO2 + H2O</text>
        <dbReference type="Rhea" id="RHEA:23476"/>
        <dbReference type="ChEBI" id="CHEBI:15377"/>
        <dbReference type="ChEBI" id="CHEBI:15378"/>
        <dbReference type="ChEBI" id="CHEBI:16526"/>
        <dbReference type="ChEBI" id="CHEBI:58613"/>
        <dbReference type="ChEBI" id="CHEBI:58866"/>
        <dbReference type="EC" id="4.1.1.48"/>
    </reaction>
</comment>
<reference evidence="10 11" key="2">
    <citation type="submission" date="2015-01" db="EMBL/GenBank/DDBJ databases">
        <title>Complete genome sequence of Pyrinomonas methylaliphatogenes type strain K22T.</title>
        <authorList>
            <person name="Lee K.C.Y."/>
            <person name="Power J.F."/>
            <person name="Dunfield P.F."/>
            <person name="Morgan X.C."/>
            <person name="Huttenhower C."/>
            <person name="Stott M.B."/>
        </authorList>
    </citation>
    <scope>NUCLEOTIDE SEQUENCE [LARGE SCALE GENOMIC DNA]</scope>
    <source>
        <strain evidence="10 11">K22</strain>
    </source>
</reference>
<dbReference type="GO" id="GO:0004425">
    <property type="term" value="F:indole-3-glycerol-phosphate synthase activity"/>
    <property type="evidence" value="ECO:0007669"/>
    <property type="project" value="UniProtKB-UniRule"/>
</dbReference>
<dbReference type="InterPro" id="IPR011060">
    <property type="entry name" value="RibuloseP-bd_barrel"/>
</dbReference>
<dbReference type="GO" id="GO:0004640">
    <property type="term" value="F:phosphoribosylanthranilate isomerase activity"/>
    <property type="evidence" value="ECO:0007669"/>
    <property type="project" value="TreeGrafter"/>
</dbReference>
<evidence type="ECO:0000256" key="7">
    <source>
        <dbReference type="ARBA" id="ARBA00023239"/>
    </source>
</evidence>
<dbReference type="EMBL" id="CBXV010000006">
    <property type="protein sequence ID" value="CDM65717.1"/>
    <property type="molecule type" value="Genomic_DNA"/>
</dbReference>
<evidence type="ECO:0000256" key="8">
    <source>
        <dbReference type="HAMAP-Rule" id="MF_00134"/>
    </source>
</evidence>
<keyword evidence="4 8" id="KW-0210">Decarboxylase</keyword>
<evidence type="ECO:0000313" key="10">
    <source>
        <dbReference type="EMBL" id="CDM65717.1"/>
    </source>
</evidence>
<keyword evidence="11" id="KW-1185">Reference proteome</keyword>
<dbReference type="EC" id="4.1.1.48" evidence="8"/>
<dbReference type="PROSITE" id="PS00614">
    <property type="entry name" value="IGPS"/>
    <property type="match status" value="1"/>
</dbReference>
<dbReference type="SUPFAM" id="SSF51366">
    <property type="entry name" value="Ribulose-phoshate binding barrel"/>
    <property type="match status" value="1"/>
</dbReference>
<organism evidence="10 11">
    <name type="scientific">Pyrinomonas methylaliphatogenes</name>
    <dbReference type="NCBI Taxonomy" id="454194"/>
    <lineage>
        <taxon>Bacteria</taxon>
        <taxon>Pseudomonadati</taxon>
        <taxon>Acidobacteriota</taxon>
        <taxon>Blastocatellia</taxon>
        <taxon>Blastocatellales</taxon>
        <taxon>Pyrinomonadaceae</taxon>
        <taxon>Pyrinomonas</taxon>
    </lineage>
</organism>
<keyword evidence="3 8" id="KW-0028">Amino-acid biosynthesis</keyword>
<dbReference type="Gene3D" id="3.20.20.70">
    <property type="entry name" value="Aldolase class I"/>
    <property type="match status" value="1"/>
</dbReference>
<dbReference type="HAMAP" id="MF_00134_A">
    <property type="entry name" value="IGPS_A"/>
    <property type="match status" value="1"/>
</dbReference>
<reference evidence="10 11" key="1">
    <citation type="submission" date="2013-12" db="EMBL/GenBank/DDBJ databases">
        <authorList>
            <person name="Stott M."/>
        </authorList>
    </citation>
    <scope>NUCLEOTIDE SEQUENCE [LARGE SCALE GENOMIC DNA]</scope>
    <source>
        <strain evidence="10 11">K22</strain>
    </source>
</reference>
<comment type="similarity">
    <text evidence="8">Belongs to the TrpC family.</text>
</comment>
<gene>
    <name evidence="8" type="primary">trpC</name>
    <name evidence="10" type="ORF">PYK22_01723</name>
</gene>
<evidence type="ECO:0000256" key="6">
    <source>
        <dbReference type="ARBA" id="ARBA00023141"/>
    </source>
</evidence>
<dbReference type="InterPro" id="IPR045186">
    <property type="entry name" value="Indole-3-glycerol_P_synth"/>
</dbReference>
<dbReference type="UniPathway" id="UPA00035">
    <property type="reaction ID" value="UER00043"/>
</dbReference>
<feature type="domain" description="Indole-3-glycerol phosphate synthase" evidence="9">
    <location>
        <begin position="5"/>
        <end position="259"/>
    </location>
</feature>
<dbReference type="STRING" id="454194.PYK22_01723"/>
<name>A0A0B6WYA2_9BACT</name>
<dbReference type="PANTHER" id="PTHR22854:SF2">
    <property type="entry name" value="INDOLE-3-GLYCEROL-PHOSPHATE SYNTHASE"/>
    <property type="match status" value="1"/>
</dbReference>
<dbReference type="AlphaFoldDB" id="A0A0B6WYA2"/>
<accession>A0A0B6WYA2</accession>
<dbReference type="GO" id="GO:0000162">
    <property type="term" value="P:L-tryptophan biosynthetic process"/>
    <property type="evidence" value="ECO:0007669"/>
    <property type="project" value="UniProtKB-UniRule"/>
</dbReference>
<evidence type="ECO:0000256" key="5">
    <source>
        <dbReference type="ARBA" id="ARBA00022822"/>
    </source>
</evidence>
<dbReference type="OrthoDB" id="9804217at2"/>
<dbReference type="Pfam" id="PF00218">
    <property type="entry name" value="IGPS"/>
    <property type="match status" value="1"/>
</dbReference>
<keyword evidence="7 8" id="KW-0456">Lyase</keyword>
<dbReference type="InterPro" id="IPR001468">
    <property type="entry name" value="Indole-3-GlycerolPSynthase_CS"/>
</dbReference>
<evidence type="ECO:0000256" key="4">
    <source>
        <dbReference type="ARBA" id="ARBA00022793"/>
    </source>
</evidence>
<evidence type="ECO:0000256" key="1">
    <source>
        <dbReference type="ARBA" id="ARBA00001633"/>
    </source>
</evidence>
<evidence type="ECO:0000256" key="2">
    <source>
        <dbReference type="ARBA" id="ARBA00004696"/>
    </source>
</evidence>
<proteinExistence type="inferred from homology"/>
<evidence type="ECO:0000256" key="3">
    <source>
        <dbReference type="ARBA" id="ARBA00022605"/>
    </source>
</evidence>
<dbReference type="FunFam" id="3.20.20.70:FF:000024">
    <property type="entry name" value="Indole-3-glycerol phosphate synthase"/>
    <property type="match status" value="1"/>
</dbReference>
<dbReference type="Proteomes" id="UP000031518">
    <property type="component" value="Unassembled WGS sequence"/>
</dbReference>
<protein>
    <recommendedName>
        <fullName evidence="8">Indole-3-glycerol phosphate synthase</fullName>
        <shortName evidence="8">IGPS</shortName>
        <ecNumber evidence="8">4.1.1.48</ecNumber>
    </recommendedName>
</protein>
<dbReference type="HAMAP" id="MF_00134_B">
    <property type="entry name" value="IGPS_B"/>
    <property type="match status" value="1"/>
</dbReference>
<keyword evidence="6 8" id="KW-0057">Aromatic amino acid biosynthesis</keyword>
<dbReference type="PANTHER" id="PTHR22854">
    <property type="entry name" value="TRYPTOPHAN BIOSYNTHESIS PROTEIN"/>
    <property type="match status" value="1"/>
</dbReference>